<dbReference type="PANTHER" id="PTHR12526:SF510">
    <property type="entry name" value="D-INOSITOL 3-PHOSPHATE GLYCOSYLTRANSFERASE"/>
    <property type="match status" value="1"/>
</dbReference>
<protein>
    <submittedName>
        <fullName evidence="5">Glycosyltransferase involved in cell wall bisynthesis</fullName>
    </submittedName>
</protein>
<dbReference type="Proteomes" id="UP000236728">
    <property type="component" value="Unassembled WGS sequence"/>
</dbReference>
<dbReference type="InterPro" id="IPR028098">
    <property type="entry name" value="Glyco_trans_4-like_N"/>
</dbReference>
<dbReference type="EMBL" id="FNVA01000001">
    <property type="protein sequence ID" value="SEF52837.1"/>
    <property type="molecule type" value="Genomic_DNA"/>
</dbReference>
<dbReference type="Gene3D" id="3.40.50.2000">
    <property type="entry name" value="Glycogen Phosphorylase B"/>
    <property type="match status" value="2"/>
</dbReference>
<dbReference type="SUPFAM" id="SSF53756">
    <property type="entry name" value="UDP-Glycosyltransferase/glycogen phosphorylase"/>
    <property type="match status" value="1"/>
</dbReference>
<evidence type="ECO:0000313" key="6">
    <source>
        <dbReference type="Proteomes" id="UP000236728"/>
    </source>
</evidence>
<proteinExistence type="predicted"/>
<accession>A0A1H5SSS0</accession>
<feature type="domain" description="Glycosyltransferase subfamily 4-like N-terminal" evidence="4">
    <location>
        <begin position="7"/>
        <end position="168"/>
    </location>
</feature>
<keyword evidence="1" id="KW-0328">Glycosyltransferase</keyword>
<dbReference type="GO" id="GO:0016757">
    <property type="term" value="F:glycosyltransferase activity"/>
    <property type="evidence" value="ECO:0007669"/>
    <property type="project" value="UniProtKB-KW"/>
</dbReference>
<dbReference type="Pfam" id="PF00534">
    <property type="entry name" value="Glycos_transf_1"/>
    <property type="match status" value="1"/>
</dbReference>
<dbReference type="PANTHER" id="PTHR12526">
    <property type="entry name" value="GLYCOSYLTRANSFERASE"/>
    <property type="match status" value="1"/>
</dbReference>
<keyword evidence="2 5" id="KW-0808">Transferase</keyword>
<evidence type="ECO:0000313" key="5">
    <source>
        <dbReference type="EMBL" id="SEF52837.1"/>
    </source>
</evidence>
<dbReference type="AlphaFoldDB" id="A0A1H5SSS0"/>
<keyword evidence="6" id="KW-1185">Reference proteome</keyword>
<evidence type="ECO:0000256" key="2">
    <source>
        <dbReference type="ARBA" id="ARBA00022679"/>
    </source>
</evidence>
<name>A0A1H5SSS0_9BACT</name>
<dbReference type="InterPro" id="IPR001296">
    <property type="entry name" value="Glyco_trans_1"/>
</dbReference>
<evidence type="ECO:0000259" key="4">
    <source>
        <dbReference type="Pfam" id="PF13439"/>
    </source>
</evidence>
<evidence type="ECO:0000256" key="1">
    <source>
        <dbReference type="ARBA" id="ARBA00022676"/>
    </source>
</evidence>
<evidence type="ECO:0000259" key="3">
    <source>
        <dbReference type="Pfam" id="PF00534"/>
    </source>
</evidence>
<dbReference type="Pfam" id="PF13439">
    <property type="entry name" value="Glyco_transf_4"/>
    <property type="match status" value="1"/>
</dbReference>
<organism evidence="5 6">
    <name type="scientific">Bryocella elongata</name>
    <dbReference type="NCBI Taxonomy" id="863522"/>
    <lineage>
        <taxon>Bacteria</taxon>
        <taxon>Pseudomonadati</taxon>
        <taxon>Acidobacteriota</taxon>
        <taxon>Terriglobia</taxon>
        <taxon>Terriglobales</taxon>
        <taxon>Acidobacteriaceae</taxon>
        <taxon>Bryocella</taxon>
    </lineage>
</organism>
<reference evidence="5 6" key="1">
    <citation type="submission" date="2016-10" db="EMBL/GenBank/DDBJ databases">
        <authorList>
            <person name="de Groot N.N."/>
        </authorList>
    </citation>
    <scope>NUCLEOTIDE SEQUENCE [LARGE SCALE GENOMIC DNA]</scope>
    <source>
        <strain evidence="5 6">DSM 22489</strain>
    </source>
</reference>
<feature type="domain" description="Glycosyl transferase family 1" evidence="3">
    <location>
        <begin position="177"/>
        <end position="334"/>
    </location>
</feature>
<sequence>MAGLQPSGMEMMFLSSAREWSRHGVCSEILATAPEVGPLAPRLIEAGYAVHHLPFRSSRRYLPSTEFVTGFQRLCRDGRFDVVHLHTEEASPLFALLARSAGVRRLALTMHNSFHFTGKLRARKIAERAFLRLMGARFGFVSDAVAANEAHRFHNRGVRITNWVDTARFRPPTVAERQAARQQLGLDDDTTAILTIGNCNEAKNHGALLEALALLPTGKDLVYLHVGREQPDAPERSHATALGISDRVRFAGSQADVLPWLWASDLFAMPSLHEGLAIAPLEAIAAGCPALLTSVDGLAELATAASHAVFSAPAPNAIAEALGALLARPAEKRRAKALIDSSTLSAAFSPALGVASICRLLYGIED</sequence>
<gene>
    <name evidence="5" type="ORF">SAMN05421819_0315</name>
</gene>